<evidence type="ECO:0000313" key="3">
    <source>
        <dbReference type="EMBL" id="SFS65788.1"/>
    </source>
</evidence>
<dbReference type="Pfam" id="PF04149">
    <property type="entry name" value="DUF397"/>
    <property type="match status" value="1"/>
</dbReference>
<dbReference type="OrthoDB" id="3430276at2"/>
<dbReference type="AlphaFoldDB" id="A0A1I6RMV4"/>
<sequence length="66" mass="7163">MPGTYSTWRKSSRSGTNGGECVEIGFADTGRAIRDTKQAGDTHQPTLEFSNDAFATFLSRVKSGDF</sequence>
<feature type="domain" description="DUF397" evidence="2">
    <location>
        <begin position="7"/>
        <end position="62"/>
    </location>
</feature>
<dbReference type="Proteomes" id="UP000198852">
    <property type="component" value="Unassembled WGS sequence"/>
</dbReference>
<keyword evidence="4" id="KW-1185">Reference proteome</keyword>
<evidence type="ECO:0000256" key="1">
    <source>
        <dbReference type="SAM" id="MobiDB-lite"/>
    </source>
</evidence>
<feature type="compositionally biased region" description="Polar residues" evidence="1">
    <location>
        <begin position="1"/>
        <end position="15"/>
    </location>
</feature>
<accession>A0A1I6RMV4</accession>
<feature type="region of interest" description="Disordered" evidence="1">
    <location>
        <begin position="1"/>
        <end position="21"/>
    </location>
</feature>
<dbReference type="RefSeq" id="WP_093416161.1">
    <property type="nucleotide sequence ID" value="NZ_FOZX01000003.1"/>
</dbReference>
<gene>
    <name evidence="3" type="ORF">SAMN05660874_02374</name>
</gene>
<proteinExistence type="predicted"/>
<protein>
    <recommendedName>
        <fullName evidence="2">DUF397 domain-containing protein</fullName>
    </recommendedName>
</protein>
<evidence type="ECO:0000313" key="4">
    <source>
        <dbReference type="Proteomes" id="UP000198852"/>
    </source>
</evidence>
<evidence type="ECO:0000259" key="2">
    <source>
        <dbReference type="Pfam" id="PF04149"/>
    </source>
</evidence>
<dbReference type="EMBL" id="FOZX01000003">
    <property type="protein sequence ID" value="SFS65788.1"/>
    <property type="molecule type" value="Genomic_DNA"/>
</dbReference>
<name>A0A1I6RMV4_9PSEU</name>
<dbReference type="InterPro" id="IPR007278">
    <property type="entry name" value="DUF397"/>
</dbReference>
<organism evidence="3 4">
    <name type="scientific">Saccharopolyspora flava</name>
    <dbReference type="NCBI Taxonomy" id="95161"/>
    <lineage>
        <taxon>Bacteria</taxon>
        <taxon>Bacillati</taxon>
        <taxon>Actinomycetota</taxon>
        <taxon>Actinomycetes</taxon>
        <taxon>Pseudonocardiales</taxon>
        <taxon>Pseudonocardiaceae</taxon>
        <taxon>Saccharopolyspora</taxon>
    </lineage>
</organism>
<dbReference type="STRING" id="95161.SAMN05660874_02374"/>
<reference evidence="4" key="1">
    <citation type="submission" date="2016-10" db="EMBL/GenBank/DDBJ databases">
        <authorList>
            <person name="Varghese N."/>
            <person name="Submissions S."/>
        </authorList>
    </citation>
    <scope>NUCLEOTIDE SEQUENCE [LARGE SCALE GENOMIC DNA]</scope>
    <source>
        <strain evidence="4">DSM 44771</strain>
    </source>
</reference>